<sequence>MSGSISAVPPALVEGFAAVFNDFVNEVAAAVAEAMQKNAAADSWPLRAWRNKVLPLLQKHNKDIQESAAAFQSGQSKSILTWAEQERGLAKDLDGFPLDFAGPEHAQKLDFLETRIVTVAFQICAAAGIP</sequence>
<reference evidence="1 2" key="1">
    <citation type="submission" date="2018-08" db="EMBL/GenBank/DDBJ databases">
        <title>Acidipila sp. 4G-K13, an acidobacterium isolated from forest soil.</title>
        <authorList>
            <person name="Gao Z.-H."/>
            <person name="Qiu L.-H."/>
        </authorList>
    </citation>
    <scope>NUCLEOTIDE SEQUENCE [LARGE SCALE GENOMIC DNA]</scope>
    <source>
        <strain evidence="1 2">4G-K13</strain>
    </source>
</reference>
<evidence type="ECO:0000313" key="1">
    <source>
        <dbReference type="EMBL" id="RFU17349.1"/>
    </source>
</evidence>
<dbReference type="EMBL" id="QVQT01000002">
    <property type="protein sequence ID" value="RFU17349.1"/>
    <property type="molecule type" value="Genomic_DNA"/>
</dbReference>
<protein>
    <submittedName>
        <fullName evidence="1">Uncharacterized protein</fullName>
    </submittedName>
</protein>
<dbReference type="Proteomes" id="UP000264702">
    <property type="component" value="Unassembled WGS sequence"/>
</dbReference>
<proteinExistence type="predicted"/>
<evidence type="ECO:0000313" key="2">
    <source>
        <dbReference type="Proteomes" id="UP000264702"/>
    </source>
</evidence>
<organism evidence="1 2">
    <name type="scientific">Paracidobacterium acidisoli</name>
    <dbReference type="NCBI Taxonomy" id="2303751"/>
    <lineage>
        <taxon>Bacteria</taxon>
        <taxon>Pseudomonadati</taxon>
        <taxon>Acidobacteriota</taxon>
        <taxon>Terriglobia</taxon>
        <taxon>Terriglobales</taxon>
        <taxon>Acidobacteriaceae</taxon>
        <taxon>Paracidobacterium</taxon>
    </lineage>
</organism>
<dbReference type="AlphaFoldDB" id="A0A372IRE1"/>
<name>A0A372IRE1_9BACT</name>
<comment type="caution">
    <text evidence="1">The sequence shown here is derived from an EMBL/GenBank/DDBJ whole genome shotgun (WGS) entry which is preliminary data.</text>
</comment>
<gene>
    <name evidence="1" type="ORF">D0Y96_04080</name>
</gene>
<dbReference type="RefSeq" id="WP_117298097.1">
    <property type="nucleotide sequence ID" value="NZ_QVQT02000002.1"/>
</dbReference>
<keyword evidence="2" id="KW-1185">Reference proteome</keyword>
<accession>A0A372IRE1</accession>